<proteinExistence type="predicted"/>
<dbReference type="STRING" id="8022.A0A060WVY1"/>
<evidence type="ECO:0000313" key="2">
    <source>
        <dbReference type="Proteomes" id="UP000193380"/>
    </source>
</evidence>
<evidence type="ECO:0000313" key="1">
    <source>
        <dbReference type="EMBL" id="CDQ68725.1"/>
    </source>
</evidence>
<gene>
    <name evidence="1" type="ORF">GSONMT00012765001</name>
</gene>
<sequence length="183" mass="20333">MRITINLPYILLPSSAPFRLYFNLKRSFSIILTRMFSGKTMGPCFYSLTVSCPVSRNGCTSWRSPFLPVIRTVKTAVRESSCPLPARYSAGGWMCGNECSAERALCFCRRAPGVSDLCVWQAVGESAGAWPYRKPENEEKNLVYDNIGPNVCMGDHKPVYLSFRLTTGAGKANANKHKCCNVQ</sequence>
<protein>
    <submittedName>
        <fullName evidence="1">Uncharacterized protein</fullName>
    </submittedName>
</protein>
<dbReference type="Proteomes" id="UP000193380">
    <property type="component" value="Unassembled WGS sequence"/>
</dbReference>
<dbReference type="PaxDb" id="8022-A0A060WVY1"/>
<dbReference type="EMBL" id="FR904639">
    <property type="protein sequence ID" value="CDQ68725.1"/>
    <property type="molecule type" value="Genomic_DNA"/>
</dbReference>
<name>A0A060WVY1_ONCMY</name>
<dbReference type="AlphaFoldDB" id="A0A060WVY1"/>
<reference evidence="1" key="2">
    <citation type="submission" date="2014-03" db="EMBL/GenBank/DDBJ databases">
        <authorList>
            <person name="Genoscope - CEA"/>
        </authorList>
    </citation>
    <scope>NUCLEOTIDE SEQUENCE</scope>
</reference>
<organism evidence="1 2">
    <name type="scientific">Oncorhynchus mykiss</name>
    <name type="common">Rainbow trout</name>
    <name type="synonym">Salmo gairdneri</name>
    <dbReference type="NCBI Taxonomy" id="8022"/>
    <lineage>
        <taxon>Eukaryota</taxon>
        <taxon>Metazoa</taxon>
        <taxon>Chordata</taxon>
        <taxon>Craniata</taxon>
        <taxon>Vertebrata</taxon>
        <taxon>Euteleostomi</taxon>
        <taxon>Actinopterygii</taxon>
        <taxon>Neopterygii</taxon>
        <taxon>Teleostei</taxon>
        <taxon>Protacanthopterygii</taxon>
        <taxon>Salmoniformes</taxon>
        <taxon>Salmonidae</taxon>
        <taxon>Salmoninae</taxon>
        <taxon>Oncorhynchus</taxon>
    </lineage>
</organism>
<accession>A0A060WVY1</accession>
<reference evidence="1" key="1">
    <citation type="journal article" date="2014" name="Nat. Commun.">
        <title>The rainbow trout genome provides novel insights into evolution after whole-genome duplication in vertebrates.</title>
        <authorList>
            <person name="Berthelot C."/>
            <person name="Brunet F."/>
            <person name="Chalopin D."/>
            <person name="Juanchich A."/>
            <person name="Bernard M."/>
            <person name="Noel B."/>
            <person name="Bento P."/>
            <person name="Da Silva C."/>
            <person name="Labadie K."/>
            <person name="Alberti A."/>
            <person name="Aury J.M."/>
            <person name="Louis A."/>
            <person name="Dehais P."/>
            <person name="Bardou P."/>
            <person name="Montfort J."/>
            <person name="Klopp C."/>
            <person name="Cabau C."/>
            <person name="Gaspin C."/>
            <person name="Thorgaard G.H."/>
            <person name="Boussaha M."/>
            <person name="Quillet E."/>
            <person name="Guyomard R."/>
            <person name="Galiana D."/>
            <person name="Bobe J."/>
            <person name="Volff J.N."/>
            <person name="Genet C."/>
            <person name="Wincker P."/>
            <person name="Jaillon O."/>
            <person name="Roest Crollius H."/>
            <person name="Guiguen Y."/>
        </authorList>
    </citation>
    <scope>NUCLEOTIDE SEQUENCE [LARGE SCALE GENOMIC DNA]</scope>
</reference>